<sequence length="313" mass="34211">MPLSLSSPSTAAARRLTQPPSCIGRILRLESSPRTHPGLVTSRSTQQRFSTHQIRSTQHNFAARCNSHALALPSPVRRCFHSYDHPNEPPVQDSFSAAEQAILTAASRHIPTHGFVERTLALGAYDAGYPGISTSILPDGVFSLVRWHLVNQRLGLAACSREIFSEPAAGVALAPAEIASRAERLIWERLMANREIVGRWQEALAIMAQPSHVPASLRELALLADEIWALAGDTAVDPTWYTKRAAVSAIYASSELFMTTDNSGPDFPATREFLERRFRESSEIGGYVRSVGEWLGFAASASVNVLRSKGLNI</sequence>
<evidence type="ECO:0000256" key="2">
    <source>
        <dbReference type="ARBA" id="ARBA00004749"/>
    </source>
</evidence>
<dbReference type="PANTHER" id="PTHR21427:SF19">
    <property type="entry name" value="UBIQUINONE BIOSYNTHESIS PROTEIN COQ9, MITOCHONDRIAL"/>
    <property type="match status" value="1"/>
</dbReference>
<comment type="pathway">
    <text evidence="2 8">Cofactor biosynthesis; ubiquinone biosynthesis.</text>
</comment>
<keyword evidence="4 8" id="KW-0831">Ubiquinone biosynthesis</keyword>
<dbReference type="Pfam" id="PF08511">
    <property type="entry name" value="COQ9"/>
    <property type="match status" value="1"/>
</dbReference>
<accession>A0ABP0E1Z7</accession>
<dbReference type="PANTHER" id="PTHR21427">
    <property type="entry name" value="UBIQUINONE BIOSYNTHESIS PROTEIN COQ9, MITOCHONDRIAL"/>
    <property type="match status" value="1"/>
</dbReference>
<keyword evidence="5" id="KW-0809">Transit peptide</keyword>
<dbReference type="InterPro" id="IPR013718">
    <property type="entry name" value="COQ9_C"/>
</dbReference>
<dbReference type="InterPro" id="IPR012762">
    <property type="entry name" value="Ubiq_biosynth_COQ9"/>
</dbReference>
<dbReference type="Gene3D" id="1.10.357.10">
    <property type="entry name" value="Tetracycline Repressor, domain 2"/>
    <property type="match status" value="1"/>
</dbReference>
<comment type="subcellular location">
    <subcellularLocation>
        <location evidence="1 8">Mitochondrion</location>
    </subcellularLocation>
</comment>
<evidence type="ECO:0000313" key="11">
    <source>
        <dbReference type="Proteomes" id="UP001642501"/>
    </source>
</evidence>
<dbReference type="NCBIfam" id="TIGR02396">
    <property type="entry name" value="diverge_rpsU"/>
    <property type="match status" value="1"/>
</dbReference>
<keyword evidence="10" id="KW-0830">Ubiquinone</keyword>
<evidence type="ECO:0000313" key="10">
    <source>
        <dbReference type="EMBL" id="CAK7273928.1"/>
    </source>
</evidence>
<protein>
    <recommendedName>
        <fullName evidence="8">Ubiquinone biosynthesis protein</fullName>
    </recommendedName>
</protein>
<evidence type="ECO:0000256" key="1">
    <source>
        <dbReference type="ARBA" id="ARBA00004173"/>
    </source>
</evidence>
<evidence type="ECO:0000256" key="7">
    <source>
        <dbReference type="ARBA" id="ARBA00023128"/>
    </source>
</evidence>
<keyword evidence="6 8" id="KW-0446">Lipid-binding</keyword>
<comment type="function">
    <text evidence="8">Membrane-associated protein that warps the membrane surface to access and bind aromatic isoprenes with high specificity, including ubiquinone (CoQ) isoprene intermediates and presents them directly to Coq7, therefore facilitating the Coq7-mediated hydroxylase step. Participates in the biosynthesis of coenzyme Q, also named ubiquinone, an essential lipid-soluble electron transporter for aerobic cellular respiration.</text>
</comment>
<evidence type="ECO:0000256" key="5">
    <source>
        <dbReference type="ARBA" id="ARBA00022946"/>
    </source>
</evidence>
<keyword evidence="7 8" id="KW-0496">Mitochondrion</keyword>
<evidence type="ECO:0000259" key="9">
    <source>
        <dbReference type="Pfam" id="PF08511"/>
    </source>
</evidence>
<evidence type="ECO:0000256" key="8">
    <source>
        <dbReference type="RuleBase" id="RU366063"/>
    </source>
</evidence>
<dbReference type="Proteomes" id="UP001642501">
    <property type="component" value="Unassembled WGS sequence"/>
</dbReference>
<gene>
    <name evidence="10" type="primary">COQ9</name>
    <name evidence="10" type="ORF">SEPCBS57363_005901</name>
</gene>
<evidence type="ECO:0000256" key="4">
    <source>
        <dbReference type="ARBA" id="ARBA00022688"/>
    </source>
</evidence>
<evidence type="ECO:0000256" key="3">
    <source>
        <dbReference type="ARBA" id="ARBA00010766"/>
    </source>
</evidence>
<keyword evidence="11" id="KW-1185">Reference proteome</keyword>
<evidence type="ECO:0000256" key="6">
    <source>
        <dbReference type="ARBA" id="ARBA00023121"/>
    </source>
</evidence>
<reference evidence="10 11" key="1">
    <citation type="submission" date="2024-01" db="EMBL/GenBank/DDBJ databases">
        <authorList>
            <person name="Allen C."/>
            <person name="Tagirdzhanova G."/>
        </authorList>
    </citation>
    <scope>NUCLEOTIDE SEQUENCE [LARGE SCALE GENOMIC DNA]</scope>
    <source>
        <strain evidence="10 11">CBS 573.63</strain>
    </source>
</reference>
<organism evidence="10 11">
    <name type="scientific">Sporothrix epigloea</name>
    <dbReference type="NCBI Taxonomy" id="1892477"/>
    <lineage>
        <taxon>Eukaryota</taxon>
        <taxon>Fungi</taxon>
        <taxon>Dikarya</taxon>
        <taxon>Ascomycota</taxon>
        <taxon>Pezizomycotina</taxon>
        <taxon>Sordariomycetes</taxon>
        <taxon>Sordariomycetidae</taxon>
        <taxon>Ophiostomatales</taxon>
        <taxon>Ophiostomataceae</taxon>
        <taxon>Sporothrix</taxon>
    </lineage>
</organism>
<comment type="caution">
    <text evidence="10">The sequence shown here is derived from an EMBL/GenBank/DDBJ whole genome shotgun (WGS) entry which is preliminary data.</text>
</comment>
<dbReference type="EMBL" id="CAWUOM010000149">
    <property type="protein sequence ID" value="CAK7273928.1"/>
    <property type="molecule type" value="Genomic_DNA"/>
</dbReference>
<name>A0ABP0E1Z7_9PEZI</name>
<comment type="similarity">
    <text evidence="3 8">Belongs to the COQ9 family.</text>
</comment>
<feature type="domain" description="COQ9 C-terminal" evidence="9">
    <location>
        <begin position="213"/>
        <end position="284"/>
    </location>
</feature>
<proteinExistence type="inferred from homology"/>